<dbReference type="AlphaFoldDB" id="A0A1E2UR39"/>
<accession>A0A1E2UR39</accession>
<organism evidence="1 2">
    <name type="scientific">Candidatus Thiodiazotropha endoloripes</name>
    <dbReference type="NCBI Taxonomy" id="1818881"/>
    <lineage>
        <taxon>Bacteria</taxon>
        <taxon>Pseudomonadati</taxon>
        <taxon>Pseudomonadota</taxon>
        <taxon>Gammaproteobacteria</taxon>
        <taxon>Chromatiales</taxon>
        <taxon>Sedimenticolaceae</taxon>
        <taxon>Candidatus Thiodiazotropha</taxon>
    </lineage>
</organism>
<evidence type="ECO:0000313" key="2">
    <source>
        <dbReference type="Proteomes" id="UP000094849"/>
    </source>
</evidence>
<dbReference type="EMBL" id="LVJZ01000003">
    <property type="protein sequence ID" value="ODB97238.1"/>
    <property type="molecule type" value="Genomic_DNA"/>
</dbReference>
<keyword evidence="2" id="KW-1185">Reference proteome</keyword>
<protein>
    <submittedName>
        <fullName evidence="1">Uncharacterized protein</fullName>
    </submittedName>
</protein>
<proteinExistence type="predicted"/>
<dbReference type="Proteomes" id="UP000094849">
    <property type="component" value="Unassembled WGS sequence"/>
</dbReference>
<gene>
    <name evidence="1" type="ORF">A3196_11000</name>
</gene>
<sequence>MFTAWIGTQKIIPFPMTKIKSLFEGKNLLLASELEPENSQDDNSTTFAQFNKYNRSCNGQGHAENRFAEACMGLWLRPMSSWSRSNGKPGPATGPIG</sequence>
<name>A0A1E2UR39_9GAMM</name>
<comment type="caution">
    <text evidence="1">The sequence shown here is derived from an EMBL/GenBank/DDBJ whole genome shotgun (WGS) entry which is preliminary data.</text>
</comment>
<evidence type="ECO:0000313" key="1">
    <source>
        <dbReference type="EMBL" id="ODB97238.1"/>
    </source>
</evidence>
<reference evidence="1 2" key="1">
    <citation type="submission" date="2016-03" db="EMBL/GenBank/DDBJ databases">
        <title>Chemosynthetic sulphur-oxidizing symbionts of marine invertebrate animals are capable of nitrogen fixation.</title>
        <authorList>
            <person name="Petersen J.M."/>
            <person name="Kemper A."/>
            <person name="Gruber-Vodicka H."/>
            <person name="Cardini U."/>
            <person name="Geest Mvander."/>
            <person name="Kleiner M."/>
            <person name="Bulgheresi S."/>
            <person name="Fussmann M."/>
            <person name="Herbold C."/>
            <person name="Seah B.K.B."/>
            <person name="Antony C.Paul."/>
            <person name="Liu D."/>
            <person name="Belitz A."/>
            <person name="Weber M."/>
        </authorList>
    </citation>
    <scope>NUCLEOTIDE SEQUENCE [LARGE SCALE GENOMIC DNA]</scope>
    <source>
        <strain evidence="1">G_D</strain>
    </source>
</reference>